<dbReference type="AlphaFoldDB" id="A0A6N7VUB9"/>
<evidence type="ECO:0000313" key="3">
    <source>
        <dbReference type="Proteomes" id="UP000441925"/>
    </source>
</evidence>
<dbReference type="InterPro" id="IPR006638">
    <property type="entry name" value="Elp3/MiaA/NifB-like_rSAM"/>
</dbReference>
<dbReference type="EMBL" id="VULQ01000012">
    <property type="protein sequence ID" value="MSS78472.1"/>
    <property type="molecule type" value="Genomic_DNA"/>
</dbReference>
<sequence length="230" mass="27371">MKRYSTINEKYKREIVLLKAKPCKWGQCRFCDYINDNEIDDKIIDEINEKALSKVTGLYSAVEVINSASFFELTENTLVMIKDLVKKKNIHTLFFEVHWIYRSRVNEIREYFKEQKIILKTGVESFDNEFREKYLNKGANFKTYKDILKYFDSPCIMVGIEGQTKDMIDRDMDIILNKFPHATVNIFNNNSTDVKRDDDLVEWFVYKYHKILKNNPKIDYLYNITDFGVG</sequence>
<dbReference type="GO" id="GO:0051536">
    <property type="term" value="F:iron-sulfur cluster binding"/>
    <property type="evidence" value="ECO:0007669"/>
    <property type="project" value="InterPro"/>
</dbReference>
<organism evidence="2 3">
    <name type="scientific">Anaerococcus porci</name>
    <dbReference type="NCBI Taxonomy" id="2652269"/>
    <lineage>
        <taxon>Bacteria</taxon>
        <taxon>Bacillati</taxon>
        <taxon>Bacillota</taxon>
        <taxon>Tissierellia</taxon>
        <taxon>Tissierellales</taxon>
        <taxon>Peptoniphilaceae</taxon>
        <taxon>Anaerococcus</taxon>
    </lineage>
</organism>
<keyword evidence="3" id="KW-1185">Reference proteome</keyword>
<evidence type="ECO:0000313" key="2">
    <source>
        <dbReference type="EMBL" id="MSS78472.1"/>
    </source>
</evidence>
<dbReference type="Proteomes" id="UP000441925">
    <property type="component" value="Unassembled WGS sequence"/>
</dbReference>
<reference evidence="2 3" key="1">
    <citation type="submission" date="2019-08" db="EMBL/GenBank/DDBJ databases">
        <title>In-depth cultivation of the pig gut microbiome towards novel bacterial diversity and tailored functional studies.</title>
        <authorList>
            <person name="Wylensek D."/>
            <person name="Hitch T.C.A."/>
            <person name="Clavel T."/>
        </authorList>
    </citation>
    <scope>NUCLEOTIDE SEQUENCE [LARGE SCALE GENOMIC DNA]</scope>
    <source>
        <strain evidence="2 3">WCA-380-WT-2B</strain>
    </source>
</reference>
<feature type="domain" description="Elp3/MiaA/NifB-like radical SAM core" evidence="1">
    <location>
        <begin position="13"/>
        <end position="206"/>
    </location>
</feature>
<dbReference type="RefSeq" id="WP_176269659.1">
    <property type="nucleotide sequence ID" value="NZ_VULQ01000012.1"/>
</dbReference>
<protein>
    <submittedName>
        <fullName evidence="2">Radical SAM protein</fullName>
    </submittedName>
</protein>
<dbReference type="GO" id="GO:0003824">
    <property type="term" value="F:catalytic activity"/>
    <property type="evidence" value="ECO:0007669"/>
    <property type="project" value="InterPro"/>
</dbReference>
<comment type="caution">
    <text evidence="2">The sequence shown here is derived from an EMBL/GenBank/DDBJ whole genome shotgun (WGS) entry which is preliminary data.</text>
</comment>
<evidence type="ECO:0000259" key="1">
    <source>
        <dbReference type="SMART" id="SM00729"/>
    </source>
</evidence>
<dbReference type="SMART" id="SM00729">
    <property type="entry name" value="Elp3"/>
    <property type="match status" value="1"/>
</dbReference>
<name>A0A6N7VUB9_9FIRM</name>
<proteinExistence type="predicted"/>
<gene>
    <name evidence="2" type="ORF">FYJ26_08700</name>
</gene>
<accession>A0A6N7VUB9</accession>